<dbReference type="AlphaFoldDB" id="A0A939JA89"/>
<evidence type="ECO:0000313" key="1">
    <source>
        <dbReference type="EMBL" id="MBO0347181.1"/>
    </source>
</evidence>
<protein>
    <submittedName>
        <fullName evidence="1">Uncharacterized protein</fullName>
    </submittedName>
</protein>
<dbReference type="Proteomes" id="UP000664779">
    <property type="component" value="Unassembled WGS sequence"/>
</dbReference>
<keyword evidence="2" id="KW-1185">Reference proteome</keyword>
<accession>A0A939JA89</accession>
<gene>
    <name evidence="1" type="ORF">J0X15_18275</name>
</gene>
<proteinExistence type="predicted"/>
<name>A0A939JA89_9HYPH</name>
<sequence>MLGLKSFFRDHRRPAGRGIAPRAHRTGHLASALGLVLSLLATLPAAAITDTFETAPERDPADALQVPLKGPGYELLPPARPEQGFRVYTLQEESGVVTLKGDGLALQRLKEISVLEGLRQAQTTESFMAGVKQAAGKPVDFVQNTVANPIGTAKDTAAGVGKVLSRISDGVEKAVTGEITSAGDLARTLTGQAEARRELAFKLGVDPYTTYAPLAEALDNEATVSTAGSLGISAVLALVPGGLAMRAVGATEDLREMVLEESREELMSRTRQALISQGIAAETTDRLLQNPHYTPTELAVIAYHLKDMGALKNKSVLVAQAADAEERGLAYAELRRIVLLLNYHRTVSPLSNMRLVSGLPVALSANGHALLALPYDTVAWTSEMASRLITIQAKLENDPFPPTLVQLMMPGDMTDLAAERLTSFGWDLTATLPMPDSVIH</sequence>
<reference evidence="1" key="1">
    <citation type="submission" date="2021-03" db="EMBL/GenBank/DDBJ databases">
        <title>Roseibium sp. CAU 1637 isolated from Incheon.</title>
        <authorList>
            <person name="Kim W."/>
        </authorList>
    </citation>
    <scope>NUCLEOTIDE SEQUENCE</scope>
    <source>
        <strain evidence="1">CAU 1637</strain>
    </source>
</reference>
<comment type="caution">
    <text evidence="1">The sequence shown here is derived from an EMBL/GenBank/DDBJ whole genome shotgun (WGS) entry which is preliminary data.</text>
</comment>
<dbReference type="EMBL" id="JAFLNF010000009">
    <property type="protein sequence ID" value="MBO0347181.1"/>
    <property type="molecule type" value="Genomic_DNA"/>
</dbReference>
<organism evidence="1 2">
    <name type="scientific">Roseibium limicola</name>
    <dbReference type="NCBI Taxonomy" id="2816037"/>
    <lineage>
        <taxon>Bacteria</taxon>
        <taxon>Pseudomonadati</taxon>
        <taxon>Pseudomonadota</taxon>
        <taxon>Alphaproteobacteria</taxon>
        <taxon>Hyphomicrobiales</taxon>
        <taxon>Stappiaceae</taxon>
        <taxon>Roseibium</taxon>
    </lineage>
</organism>
<dbReference type="RefSeq" id="WP_206943932.1">
    <property type="nucleotide sequence ID" value="NZ_JAFLNF010000009.1"/>
</dbReference>
<evidence type="ECO:0000313" key="2">
    <source>
        <dbReference type="Proteomes" id="UP000664779"/>
    </source>
</evidence>